<dbReference type="GO" id="GO:0003723">
    <property type="term" value="F:RNA binding"/>
    <property type="evidence" value="ECO:0007669"/>
    <property type="project" value="TreeGrafter"/>
</dbReference>
<evidence type="ECO:0000313" key="5">
    <source>
        <dbReference type="Proteomes" id="UP000887560"/>
    </source>
</evidence>
<keyword evidence="2" id="KW-0689">Ribosomal protein</keyword>
<organism evidence="5 6">
    <name type="scientific">Meloidogyne floridensis</name>
    <dbReference type="NCBI Taxonomy" id="298350"/>
    <lineage>
        <taxon>Eukaryota</taxon>
        <taxon>Metazoa</taxon>
        <taxon>Ecdysozoa</taxon>
        <taxon>Nematoda</taxon>
        <taxon>Chromadorea</taxon>
        <taxon>Rhabditida</taxon>
        <taxon>Tylenchina</taxon>
        <taxon>Tylenchomorpha</taxon>
        <taxon>Tylenchoidea</taxon>
        <taxon>Meloidogynidae</taxon>
        <taxon>Meloidogyninae</taxon>
        <taxon>Meloidogyne</taxon>
    </lineage>
</organism>
<feature type="region of interest" description="Disordered" evidence="4">
    <location>
        <begin position="399"/>
        <end position="419"/>
    </location>
</feature>
<dbReference type="WBParaSite" id="scf7180000424941.g14306">
    <property type="protein sequence ID" value="scf7180000424941.g14306"/>
    <property type="gene ID" value="scf7180000424941.g14306"/>
</dbReference>
<evidence type="ECO:0000313" key="6">
    <source>
        <dbReference type="WBParaSite" id="scf7180000424941.g14306"/>
    </source>
</evidence>
<dbReference type="SUPFAM" id="SSF54211">
    <property type="entry name" value="Ribosomal protein S5 domain 2-like"/>
    <property type="match status" value="1"/>
</dbReference>
<accession>A0A915PET0</accession>
<dbReference type="GO" id="GO:0005763">
    <property type="term" value="C:mitochondrial small ribosomal subunit"/>
    <property type="evidence" value="ECO:0007669"/>
    <property type="project" value="TreeGrafter"/>
</dbReference>
<comment type="similarity">
    <text evidence="1">Belongs to the universal ribosomal protein uS9 family.</text>
</comment>
<dbReference type="PANTHER" id="PTHR21569">
    <property type="entry name" value="RIBOSOMAL PROTEIN S9"/>
    <property type="match status" value="1"/>
</dbReference>
<evidence type="ECO:0000256" key="1">
    <source>
        <dbReference type="ARBA" id="ARBA00005251"/>
    </source>
</evidence>
<dbReference type="InterPro" id="IPR000754">
    <property type="entry name" value="Ribosomal_uS9"/>
</dbReference>
<evidence type="ECO:0000256" key="2">
    <source>
        <dbReference type="ARBA" id="ARBA00022980"/>
    </source>
</evidence>
<evidence type="ECO:0000256" key="4">
    <source>
        <dbReference type="SAM" id="MobiDB-lite"/>
    </source>
</evidence>
<protein>
    <submittedName>
        <fullName evidence="6">28S ribosomal protein S9, mitochondrial</fullName>
    </submittedName>
</protein>
<dbReference type="Proteomes" id="UP000887560">
    <property type="component" value="Unplaced"/>
</dbReference>
<sequence>MLPLCRFNLLFNQRYLKSQNFLFVHSLAHNQQNIPFPSTGDEPTKKKENYTNVQREKERRERINQISDAMNLYIKSINEQEQFIKDEMVGFERGKRHLANIMGVDPETMTQKQINTSIKYLFPSGLFSFKTRPVMQPYSLDPIKKIDVDRYGVPRHTLFYTLKPRFFAILSDINRRTLRLVREYDKRQLALQKGEISESEAKEGTSLPMNRHFWITKEVLQLKTNGEKITDEMFAGFIMALEYMSQLPNASLEKEFIDDYRTLRAGDVGHDTICLYLSELPIAHVHPETGFLEAHGHSHVKTTIATALVSTGGTGKIIIDGHHYDILRDIQAREILLSPLIVTGLLGKVDIEAKVINGAGGKSTTPRAIRTATALALAALYPDLAERLRLAGMLNYDKRRKERKKPSQKGARARWIWRK</sequence>
<dbReference type="Pfam" id="PF00380">
    <property type="entry name" value="Ribosomal_S9"/>
    <property type="match status" value="1"/>
</dbReference>
<dbReference type="GO" id="GO:0006412">
    <property type="term" value="P:translation"/>
    <property type="evidence" value="ECO:0007669"/>
    <property type="project" value="InterPro"/>
</dbReference>
<proteinExistence type="inferred from homology"/>
<dbReference type="PANTHER" id="PTHR21569:SF1">
    <property type="entry name" value="SMALL RIBOSOMAL SUBUNIT PROTEIN US9M"/>
    <property type="match status" value="1"/>
</dbReference>
<dbReference type="Gene3D" id="3.30.230.10">
    <property type="match status" value="1"/>
</dbReference>
<reference evidence="6" key="1">
    <citation type="submission" date="2022-11" db="UniProtKB">
        <authorList>
            <consortium name="WormBaseParasite"/>
        </authorList>
    </citation>
    <scope>IDENTIFICATION</scope>
</reference>
<dbReference type="GO" id="GO:0003735">
    <property type="term" value="F:structural constituent of ribosome"/>
    <property type="evidence" value="ECO:0007669"/>
    <property type="project" value="InterPro"/>
</dbReference>
<dbReference type="InterPro" id="IPR014721">
    <property type="entry name" value="Ribsml_uS5_D2-typ_fold_subgr"/>
</dbReference>
<keyword evidence="3" id="KW-0687">Ribonucleoprotein</keyword>
<name>A0A915PET0_9BILA</name>
<dbReference type="InterPro" id="IPR020568">
    <property type="entry name" value="Ribosomal_Su5_D2-typ_SF"/>
</dbReference>
<dbReference type="AlphaFoldDB" id="A0A915PET0"/>
<keyword evidence="5" id="KW-1185">Reference proteome</keyword>
<evidence type="ECO:0000256" key="3">
    <source>
        <dbReference type="ARBA" id="ARBA00023274"/>
    </source>
</evidence>
<feature type="compositionally biased region" description="Basic and acidic residues" evidence="4">
    <location>
        <begin position="42"/>
        <end position="59"/>
    </location>
</feature>
<feature type="region of interest" description="Disordered" evidence="4">
    <location>
        <begin position="33"/>
        <end position="59"/>
    </location>
</feature>